<dbReference type="AlphaFoldDB" id="A0A9W9XWC5"/>
<organism evidence="1 2">
    <name type="scientific">Penicillium fimorum</name>
    <dbReference type="NCBI Taxonomy" id="1882269"/>
    <lineage>
        <taxon>Eukaryota</taxon>
        <taxon>Fungi</taxon>
        <taxon>Dikarya</taxon>
        <taxon>Ascomycota</taxon>
        <taxon>Pezizomycotina</taxon>
        <taxon>Eurotiomycetes</taxon>
        <taxon>Eurotiomycetidae</taxon>
        <taxon>Eurotiales</taxon>
        <taxon>Aspergillaceae</taxon>
        <taxon>Penicillium</taxon>
    </lineage>
</organism>
<comment type="caution">
    <text evidence="1">The sequence shown here is derived from an EMBL/GenBank/DDBJ whole genome shotgun (WGS) entry which is preliminary data.</text>
</comment>
<dbReference type="Proteomes" id="UP001149954">
    <property type="component" value="Unassembled WGS sequence"/>
</dbReference>
<name>A0A9W9XWC5_9EURO</name>
<dbReference type="EMBL" id="JAPWDS010000003">
    <property type="protein sequence ID" value="KAJ5504533.1"/>
    <property type="molecule type" value="Genomic_DNA"/>
</dbReference>
<keyword evidence="2" id="KW-1185">Reference proteome</keyword>
<gene>
    <name evidence="1" type="ORF">N7463_007407</name>
</gene>
<proteinExistence type="predicted"/>
<sequence length="142" mass="16666">MTSSLPWFRKGTDPKPIITLDKLLSSRWKILEKLNDLGDSDGAGPFWGLESYEREQVRVSFLKALVKLKEYGWYPSVDRARSLVWHRETQTLYFIGHFSKTMEGKPRHSAEPAQRIATFGLALPDVPVRWKDWDKDTSRWKW</sequence>
<dbReference type="OrthoDB" id="4207132at2759"/>
<accession>A0A9W9XWC5</accession>
<reference evidence="1" key="2">
    <citation type="journal article" date="2023" name="IMA Fungus">
        <title>Comparative genomic study of the Penicillium genus elucidates a diverse pangenome and 15 lateral gene transfer events.</title>
        <authorList>
            <person name="Petersen C."/>
            <person name="Sorensen T."/>
            <person name="Nielsen M.R."/>
            <person name="Sondergaard T.E."/>
            <person name="Sorensen J.L."/>
            <person name="Fitzpatrick D.A."/>
            <person name="Frisvad J.C."/>
            <person name="Nielsen K.L."/>
        </authorList>
    </citation>
    <scope>NUCLEOTIDE SEQUENCE</scope>
    <source>
        <strain evidence="1">IBT 29495</strain>
    </source>
</reference>
<evidence type="ECO:0000313" key="2">
    <source>
        <dbReference type="Proteomes" id="UP001149954"/>
    </source>
</evidence>
<reference evidence="1" key="1">
    <citation type="submission" date="2022-12" db="EMBL/GenBank/DDBJ databases">
        <authorList>
            <person name="Petersen C."/>
        </authorList>
    </citation>
    <scope>NUCLEOTIDE SEQUENCE</scope>
    <source>
        <strain evidence="1">IBT 29495</strain>
    </source>
</reference>
<evidence type="ECO:0000313" key="1">
    <source>
        <dbReference type="EMBL" id="KAJ5504533.1"/>
    </source>
</evidence>
<protein>
    <submittedName>
        <fullName evidence="1">Uncharacterized protein</fullName>
    </submittedName>
</protein>